<sequence length="136" mass="14322">MNFLIQNWFLIVAAVVSGGMLLWPLVVSGSQGAALSPAQAVQVINREKGVLIDVSEPEEFAKGHAVGARNIPFGQLEGHKQLPSNKALPLVVVCPTGARAGRAAGMLRKLGYEKAQVLAGGLKAWRDASLPVEKTA</sequence>
<dbReference type="SMART" id="SM00450">
    <property type="entry name" value="RHOD"/>
    <property type="match status" value="1"/>
</dbReference>
<proteinExistence type="predicted"/>
<protein>
    <submittedName>
        <fullName evidence="2">Rhodanese-like domain-containing protein</fullName>
    </submittedName>
</protein>
<dbReference type="Gene3D" id="3.40.250.10">
    <property type="entry name" value="Rhodanese-like domain"/>
    <property type="match status" value="1"/>
</dbReference>
<dbReference type="InterPro" id="IPR050229">
    <property type="entry name" value="GlpE_sulfurtransferase"/>
</dbReference>
<feature type="domain" description="Rhodanese" evidence="1">
    <location>
        <begin position="45"/>
        <end position="134"/>
    </location>
</feature>
<dbReference type="EMBL" id="JBIGHX010000003">
    <property type="protein sequence ID" value="MFG6461778.1"/>
    <property type="molecule type" value="Genomic_DNA"/>
</dbReference>
<dbReference type="RefSeq" id="WP_394510641.1">
    <property type="nucleotide sequence ID" value="NZ_JBIGHX010000003.1"/>
</dbReference>
<dbReference type="InterPro" id="IPR001763">
    <property type="entry name" value="Rhodanese-like_dom"/>
</dbReference>
<dbReference type="Proteomes" id="UP001606302">
    <property type="component" value="Unassembled WGS sequence"/>
</dbReference>
<reference evidence="2 3" key="1">
    <citation type="submission" date="2024-08" db="EMBL/GenBank/DDBJ databases">
        <authorList>
            <person name="Lu H."/>
        </authorList>
    </citation>
    <scope>NUCLEOTIDE SEQUENCE [LARGE SCALE GENOMIC DNA]</scope>
    <source>
        <strain evidence="2 3">DXS20W</strain>
    </source>
</reference>
<evidence type="ECO:0000313" key="2">
    <source>
        <dbReference type="EMBL" id="MFG6461778.1"/>
    </source>
</evidence>
<accession>A0ABW7GIJ1</accession>
<evidence type="ECO:0000259" key="1">
    <source>
        <dbReference type="PROSITE" id="PS50206"/>
    </source>
</evidence>
<dbReference type="Pfam" id="PF00581">
    <property type="entry name" value="Rhodanese"/>
    <property type="match status" value="1"/>
</dbReference>
<organism evidence="2 3">
    <name type="scientific">Pelomonas lactea</name>
    <dbReference type="NCBI Taxonomy" id="3299030"/>
    <lineage>
        <taxon>Bacteria</taxon>
        <taxon>Pseudomonadati</taxon>
        <taxon>Pseudomonadota</taxon>
        <taxon>Betaproteobacteria</taxon>
        <taxon>Burkholderiales</taxon>
        <taxon>Sphaerotilaceae</taxon>
        <taxon>Roseateles</taxon>
    </lineage>
</organism>
<name>A0ABW7GIJ1_9BURK</name>
<dbReference type="PANTHER" id="PTHR43031">
    <property type="entry name" value="FAD-DEPENDENT OXIDOREDUCTASE"/>
    <property type="match status" value="1"/>
</dbReference>
<dbReference type="CDD" id="cd00158">
    <property type="entry name" value="RHOD"/>
    <property type="match status" value="1"/>
</dbReference>
<evidence type="ECO:0000313" key="3">
    <source>
        <dbReference type="Proteomes" id="UP001606302"/>
    </source>
</evidence>
<dbReference type="InterPro" id="IPR036873">
    <property type="entry name" value="Rhodanese-like_dom_sf"/>
</dbReference>
<gene>
    <name evidence="2" type="ORF">ACG04Q_09360</name>
</gene>
<comment type="caution">
    <text evidence="2">The sequence shown here is derived from an EMBL/GenBank/DDBJ whole genome shotgun (WGS) entry which is preliminary data.</text>
</comment>
<keyword evidence="3" id="KW-1185">Reference proteome</keyword>
<dbReference type="SUPFAM" id="SSF52821">
    <property type="entry name" value="Rhodanese/Cell cycle control phosphatase"/>
    <property type="match status" value="1"/>
</dbReference>
<dbReference type="PROSITE" id="PS50206">
    <property type="entry name" value="RHODANESE_3"/>
    <property type="match status" value="1"/>
</dbReference>
<dbReference type="PANTHER" id="PTHR43031:SF18">
    <property type="entry name" value="RHODANESE-RELATED SULFURTRANSFERASES"/>
    <property type="match status" value="1"/>
</dbReference>